<evidence type="ECO:0000313" key="2">
    <source>
        <dbReference type="EMBL" id="KUK46545.1"/>
    </source>
</evidence>
<dbReference type="AlphaFoldDB" id="A0A101FXZ8"/>
<organism evidence="2 3">
    <name type="scientific">Anaerolinea thermophila</name>
    <dbReference type="NCBI Taxonomy" id="167964"/>
    <lineage>
        <taxon>Bacteria</taxon>
        <taxon>Bacillati</taxon>
        <taxon>Chloroflexota</taxon>
        <taxon>Anaerolineae</taxon>
        <taxon>Anaerolineales</taxon>
        <taxon>Anaerolineaceae</taxon>
        <taxon>Anaerolinea</taxon>
    </lineage>
</organism>
<keyword evidence="1" id="KW-1133">Transmembrane helix</keyword>
<proteinExistence type="predicted"/>
<reference evidence="2 3" key="1">
    <citation type="journal article" date="2015" name="MBio">
        <title>Genome-Resolved Metagenomic Analysis Reveals Roles for Candidate Phyla and Other Microbial Community Members in Biogeochemical Transformations in Oil Reservoirs.</title>
        <authorList>
            <person name="Hu P."/>
            <person name="Tom L."/>
            <person name="Singh A."/>
            <person name="Thomas B.C."/>
            <person name="Baker B.J."/>
            <person name="Piceno Y.M."/>
            <person name="Andersen G.L."/>
            <person name="Banfield J.F."/>
        </authorList>
    </citation>
    <scope>NUCLEOTIDE SEQUENCE [LARGE SCALE GENOMIC DNA]</scope>
    <source>
        <strain evidence="2">46_16</strain>
    </source>
</reference>
<evidence type="ECO:0000256" key="1">
    <source>
        <dbReference type="SAM" id="Phobius"/>
    </source>
</evidence>
<keyword evidence="1" id="KW-0472">Membrane</keyword>
<sequence>MRRITKKVHSKRHTSPLLSILPWLILATIVQGIINIFSELHFSIIWNDLLFLSFFLFVFSIIFYYDQPVNAFPNRKDIWKIFSWVLLGNTFIYVQIENGNISSDLPITDQRKVIGVDPNSAVAILQPDHNLIIHSAGFYCLEKNQTVLAVFDLRAQSTPIPQNASNEMLTTNSAEAVTPDRSALSPLTATTKDGYQVGAVFWITYKYDCDFGYGENPFGFDAAILQKALGKNPTGSPISINPQELALEVLQQVFQNMWQNNIAEYDLLEIIPQTATQPSALEDIENRFKQELTHQEISRPLSQPLRENGLRVLNLTLVQFWLSEETNIAIQHHWQPNARQVISSMQQEQQQKTHLYRELGEMHAVYSYLKQNGRIV</sequence>
<protein>
    <recommendedName>
        <fullName evidence="4">Band 7 domain-containing protein</fullName>
    </recommendedName>
</protein>
<feature type="transmembrane region" description="Helical" evidence="1">
    <location>
        <begin position="44"/>
        <end position="65"/>
    </location>
</feature>
<dbReference type="EMBL" id="LGFU01000021">
    <property type="protein sequence ID" value="KUK46545.1"/>
    <property type="molecule type" value="Genomic_DNA"/>
</dbReference>
<feature type="transmembrane region" description="Helical" evidence="1">
    <location>
        <begin position="77"/>
        <end position="96"/>
    </location>
</feature>
<evidence type="ECO:0000313" key="3">
    <source>
        <dbReference type="Proteomes" id="UP000064249"/>
    </source>
</evidence>
<evidence type="ECO:0008006" key="4">
    <source>
        <dbReference type="Google" id="ProtNLM"/>
    </source>
</evidence>
<dbReference type="Proteomes" id="UP000064249">
    <property type="component" value="Unassembled WGS sequence"/>
</dbReference>
<gene>
    <name evidence="2" type="ORF">XD73_0583</name>
</gene>
<name>A0A101FXZ8_9CHLR</name>
<accession>A0A101FXZ8</accession>
<keyword evidence="1" id="KW-0812">Transmembrane</keyword>
<feature type="transmembrane region" description="Helical" evidence="1">
    <location>
        <begin position="20"/>
        <end position="38"/>
    </location>
</feature>
<comment type="caution">
    <text evidence="2">The sequence shown here is derived from an EMBL/GenBank/DDBJ whole genome shotgun (WGS) entry which is preliminary data.</text>
</comment>